<evidence type="ECO:0000313" key="4">
    <source>
        <dbReference type="Proteomes" id="UP001201262"/>
    </source>
</evidence>
<dbReference type="GO" id="GO:0005634">
    <property type="term" value="C:nucleus"/>
    <property type="evidence" value="ECO:0007669"/>
    <property type="project" value="TreeGrafter"/>
</dbReference>
<organism evidence="3 4">
    <name type="scientific">Talaromyces proteolyticus</name>
    <dbReference type="NCBI Taxonomy" id="1131652"/>
    <lineage>
        <taxon>Eukaryota</taxon>
        <taxon>Fungi</taxon>
        <taxon>Dikarya</taxon>
        <taxon>Ascomycota</taxon>
        <taxon>Pezizomycotina</taxon>
        <taxon>Eurotiomycetes</taxon>
        <taxon>Eurotiomycetidae</taxon>
        <taxon>Eurotiales</taxon>
        <taxon>Trichocomaceae</taxon>
        <taxon>Talaromyces</taxon>
        <taxon>Talaromyces sect. Bacilispori</taxon>
    </lineage>
</organism>
<dbReference type="PANTHER" id="PTHR48070:SF6">
    <property type="entry name" value="ESTERASE OVCA2"/>
    <property type="match status" value="1"/>
</dbReference>
<sequence>TDEFYGYLANELDFTQCRGLVLDLVDFVQSHGPFHGVMGFSEGGIVAAMLLIEDSRHVFADFQCGIFFSSALPLDMDVLHTTGLLQCVDPAMTIDGSGLLKLPTAHILESNNWIKDPGKSLLQLCDEKLREVYLHELGHQIPDATSGDVLLKTLRAIERTIERAKR</sequence>
<protein>
    <recommendedName>
        <fullName evidence="2">Serine hydrolase domain-containing protein</fullName>
    </recommendedName>
</protein>
<dbReference type="Proteomes" id="UP001201262">
    <property type="component" value="Unassembled WGS sequence"/>
</dbReference>
<dbReference type="GO" id="GO:0019748">
    <property type="term" value="P:secondary metabolic process"/>
    <property type="evidence" value="ECO:0007669"/>
    <property type="project" value="TreeGrafter"/>
</dbReference>
<dbReference type="AlphaFoldDB" id="A0AAD4KG62"/>
<proteinExistence type="predicted"/>
<dbReference type="InterPro" id="IPR005645">
    <property type="entry name" value="FSH-like_dom"/>
</dbReference>
<dbReference type="PANTHER" id="PTHR48070">
    <property type="entry name" value="ESTERASE OVCA2"/>
    <property type="match status" value="1"/>
</dbReference>
<evidence type="ECO:0000259" key="2">
    <source>
        <dbReference type="Pfam" id="PF03959"/>
    </source>
</evidence>
<dbReference type="Gene3D" id="3.40.50.1820">
    <property type="entry name" value="alpha/beta hydrolase"/>
    <property type="match status" value="1"/>
</dbReference>
<dbReference type="GO" id="GO:0016787">
    <property type="term" value="F:hydrolase activity"/>
    <property type="evidence" value="ECO:0007669"/>
    <property type="project" value="UniProtKB-KW"/>
</dbReference>
<dbReference type="InterPro" id="IPR050593">
    <property type="entry name" value="LovG"/>
</dbReference>
<gene>
    <name evidence="3" type="ORF">BGW36DRAFT_307893</name>
</gene>
<keyword evidence="1" id="KW-0378">Hydrolase</keyword>
<comment type="caution">
    <text evidence="3">The sequence shown here is derived from an EMBL/GenBank/DDBJ whole genome shotgun (WGS) entry which is preliminary data.</text>
</comment>
<keyword evidence="4" id="KW-1185">Reference proteome</keyword>
<evidence type="ECO:0000256" key="1">
    <source>
        <dbReference type="ARBA" id="ARBA00022801"/>
    </source>
</evidence>
<feature type="non-terminal residue" evidence="3">
    <location>
        <position position="166"/>
    </location>
</feature>
<name>A0AAD4KG62_9EURO</name>
<dbReference type="InterPro" id="IPR029058">
    <property type="entry name" value="AB_hydrolase_fold"/>
</dbReference>
<reference evidence="3" key="1">
    <citation type="submission" date="2021-12" db="EMBL/GenBank/DDBJ databases">
        <title>Convergent genome expansion in fungi linked to evolution of root-endophyte symbiosis.</title>
        <authorList>
            <consortium name="DOE Joint Genome Institute"/>
            <person name="Ke Y.-H."/>
            <person name="Bonito G."/>
            <person name="Liao H.-L."/>
            <person name="Looney B."/>
            <person name="Rojas-Flechas A."/>
            <person name="Nash J."/>
            <person name="Hameed K."/>
            <person name="Schadt C."/>
            <person name="Martin F."/>
            <person name="Crous P.W."/>
            <person name="Miettinen O."/>
            <person name="Magnuson J.K."/>
            <person name="Labbe J."/>
            <person name="Jacobson D."/>
            <person name="Doktycz M.J."/>
            <person name="Veneault-Fourrey C."/>
            <person name="Kuo A."/>
            <person name="Mondo S."/>
            <person name="Calhoun S."/>
            <person name="Riley R."/>
            <person name="Ohm R."/>
            <person name="LaButti K."/>
            <person name="Andreopoulos B."/>
            <person name="Pangilinan J."/>
            <person name="Nolan M."/>
            <person name="Tritt A."/>
            <person name="Clum A."/>
            <person name="Lipzen A."/>
            <person name="Daum C."/>
            <person name="Barry K."/>
            <person name="Grigoriev I.V."/>
            <person name="Vilgalys R."/>
        </authorList>
    </citation>
    <scope>NUCLEOTIDE SEQUENCE</scope>
    <source>
        <strain evidence="3">PMI_201</strain>
    </source>
</reference>
<dbReference type="EMBL" id="JAJTJA010000015">
    <property type="protein sequence ID" value="KAH8689591.1"/>
    <property type="molecule type" value="Genomic_DNA"/>
</dbReference>
<dbReference type="SUPFAM" id="SSF53474">
    <property type="entry name" value="alpha/beta-Hydrolases"/>
    <property type="match status" value="1"/>
</dbReference>
<evidence type="ECO:0000313" key="3">
    <source>
        <dbReference type="EMBL" id="KAH8689591.1"/>
    </source>
</evidence>
<feature type="domain" description="Serine hydrolase" evidence="2">
    <location>
        <begin position="23"/>
        <end position="145"/>
    </location>
</feature>
<dbReference type="GO" id="GO:0005737">
    <property type="term" value="C:cytoplasm"/>
    <property type="evidence" value="ECO:0007669"/>
    <property type="project" value="TreeGrafter"/>
</dbReference>
<accession>A0AAD4KG62</accession>
<dbReference type="GeneID" id="70242567"/>
<dbReference type="Pfam" id="PF03959">
    <property type="entry name" value="FSH1"/>
    <property type="match status" value="1"/>
</dbReference>
<dbReference type="RefSeq" id="XP_046065945.1">
    <property type="nucleotide sequence ID" value="XM_046212280.1"/>
</dbReference>